<dbReference type="Gene3D" id="3.40.50.2000">
    <property type="entry name" value="Glycogen Phosphorylase B"/>
    <property type="match status" value="2"/>
</dbReference>
<dbReference type="PANTHER" id="PTHR12526">
    <property type="entry name" value="GLYCOSYLTRANSFERASE"/>
    <property type="match status" value="1"/>
</dbReference>
<dbReference type="EC" id="2.4.-.-" evidence="5"/>
<dbReference type="Pfam" id="PF00534">
    <property type="entry name" value="Glycos_transf_1"/>
    <property type="match status" value="1"/>
</dbReference>
<dbReference type="GO" id="GO:0016757">
    <property type="term" value="F:glycosyltransferase activity"/>
    <property type="evidence" value="ECO:0007669"/>
    <property type="project" value="UniProtKB-KW"/>
</dbReference>
<keyword evidence="1 5" id="KW-0328">Glycosyltransferase</keyword>
<dbReference type="Proteomes" id="UP000033956">
    <property type="component" value="Unassembled WGS sequence"/>
</dbReference>
<evidence type="ECO:0000313" key="5">
    <source>
        <dbReference type="EMBL" id="KJL42735.1"/>
    </source>
</evidence>
<keyword evidence="2 5" id="KW-0808">Transferase</keyword>
<name>A0A0M2H878_9MICO</name>
<proteinExistence type="predicted"/>
<evidence type="ECO:0000259" key="3">
    <source>
        <dbReference type="Pfam" id="PF00534"/>
    </source>
</evidence>
<keyword evidence="6" id="KW-1185">Reference proteome</keyword>
<comment type="caution">
    <text evidence="5">The sequence shown here is derived from an EMBL/GenBank/DDBJ whole genome shotgun (WGS) entry which is preliminary data.</text>
</comment>
<dbReference type="EMBL" id="JYIZ01000040">
    <property type="protein sequence ID" value="KJL42735.1"/>
    <property type="molecule type" value="Genomic_DNA"/>
</dbReference>
<dbReference type="PATRIC" id="fig|92835.4.peg.1098"/>
<evidence type="ECO:0000256" key="1">
    <source>
        <dbReference type="ARBA" id="ARBA00022676"/>
    </source>
</evidence>
<dbReference type="InterPro" id="IPR001296">
    <property type="entry name" value="Glyco_trans_1"/>
</dbReference>
<dbReference type="SUPFAM" id="SSF53756">
    <property type="entry name" value="UDP-Glycosyltransferase/glycogen phosphorylase"/>
    <property type="match status" value="1"/>
</dbReference>
<dbReference type="CDD" id="cd03801">
    <property type="entry name" value="GT4_PimA-like"/>
    <property type="match status" value="1"/>
</dbReference>
<feature type="domain" description="Glycosyl transferase family 1" evidence="3">
    <location>
        <begin position="185"/>
        <end position="344"/>
    </location>
</feature>
<accession>A0A0M2H878</accession>
<dbReference type="PANTHER" id="PTHR12526:SF510">
    <property type="entry name" value="D-INOSITOL 3-PHOSPHATE GLYCOSYLTRANSFERASE"/>
    <property type="match status" value="1"/>
</dbReference>
<gene>
    <name evidence="5" type="primary">rfaG</name>
    <name evidence="5" type="ORF">RS81_01076</name>
</gene>
<dbReference type="Pfam" id="PF13439">
    <property type="entry name" value="Glyco_transf_4"/>
    <property type="match status" value="1"/>
</dbReference>
<dbReference type="InterPro" id="IPR028098">
    <property type="entry name" value="Glyco_trans_4-like_N"/>
</dbReference>
<protein>
    <submittedName>
        <fullName evidence="5">Lipopolysaccharide core biosynthesis protein RfaG</fullName>
        <ecNumber evidence="5">2.4.-.-</ecNumber>
    </submittedName>
</protein>
<sequence>MSSFRFNYEGGIERASYELALRMSDRIDLTLVATHVDPRPGPPLQWLAVKARSSPGFIVPVTYSAAATRALRGESFDIVHNQGGCATRQQDVITAHSCHRAWWEMKFRNGEALRAIANPFHHAVLQVEQRNYRPDRFHRATAVSPTVARELTEFYGVDPERITVIPNAVDVTRFHPTDAAARRARIRSLHGFRDDDVVLLFVGKEFRRKGLRFIVDALAGLPPAVKLLVVGGDDAEPFRAQAARLGVGDRVVFAGHSPAVEDYFQAGDIFVFPTAYEPFGLVLLEAAASGLPLVTTNLGVAEEFIVEGENGAIIERDGASIARVVRPLADDRDLRRRMGERAKQDAAGYTSWESVADQTIALYERVVEEKRAGHLLH</sequence>
<evidence type="ECO:0000313" key="6">
    <source>
        <dbReference type="Proteomes" id="UP000033956"/>
    </source>
</evidence>
<evidence type="ECO:0000256" key="2">
    <source>
        <dbReference type="ARBA" id="ARBA00022679"/>
    </source>
</evidence>
<organism evidence="5 6">
    <name type="scientific">Microbacterium terrae</name>
    <dbReference type="NCBI Taxonomy" id="69369"/>
    <lineage>
        <taxon>Bacteria</taxon>
        <taxon>Bacillati</taxon>
        <taxon>Actinomycetota</taxon>
        <taxon>Actinomycetes</taxon>
        <taxon>Micrococcales</taxon>
        <taxon>Microbacteriaceae</taxon>
        <taxon>Microbacterium</taxon>
    </lineage>
</organism>
<dbReference type="AlphaFoldDB" id="A0A0M2H878"/>
<evidence type="ECO:0000259" key="4">
    <source>
        <dbReference type="Pfam" id="PF13439"/>
    </source>
</evidence>
<reference evidence="5 6" key="1">
    <citation type="submission" date="2015-02" db="EMBL/GenBank/DDBJ databases">
        <title>Draft genome sequences of ten Microbacterium spp. with emphasis on heavy metal contaminated environments.</title>
        <authorList>
            <person name="Corretto E."/>
        </authorList>
    </citation>
    <scope>NUCLEOTIDE SEQUENCE [LARGE SCALE GENOMIC DNA]</scope>
    <source>
        <strain evidence="5 6">DSM 12510</strain>
    </source>
</reference>
<dbReference type="STRING" id="92835.RS81_01076"/>
<feature type="domain" description="Glycosyltransferase subfamily 4-like N-terminal" evidence="4">
    <location>
        <begin position="10"/>
        <end position="173"/>
    </location>
</feature>